<comment type="subcellular location">
    <subcellularLocation>
        <location evidence="1">Membrane</location>
        <topology evidence="1">Single-pass membrane protein</topology>
    </subcellularLocation>
</comment>
<proteinExistence type="predicted"/>
<keyword evidence="2" id="KW-0813">Transport</keyword>
<name>A0A6M8J0Y7_9ACTN</name>
<evidence type="ECO:0000256" key="2">
    <source>
        <dbReference type="ARBA" id="ARBA00022448"/>
    </source>
</evidence>
<keyword evidence="5" id="KW-1133">Transmembrane helix</keyword>
<reference evidence="10" key="1">
    <citation type="submission" date="2020-05" db="EMBL/GenBank/DDBJ databases">
        <title>Novel species in genus Nocardioides.</title>
        <authorList>
            <person name="Zhang G."/>
        </authorList>
    </citation>
    <scope>NUCLEOTIDE SEQUENCE [LARGE SCALE GENOMIC DNA]</scope>
    <source>
        <strain evidence="10">zg-1050</strain>
    </source>
</reference>
<keyword evidence="4" id="KW-0653">Protein transport</keyword>
<evidence type="ECO:0000256" key="6">
    <source>
        <dbReference type="ARBA" id="ARBA00023010"/>
    </source>
</evidence>
<dbReference type="AlphaFoldDB" id="A0A6M8J0Y7"/>
<keyword evidence="3" id="KW-0812">Transmembrane</keyword>
<evidence type="ECO:0000256" key="1">
    <source>
        <dbReference type="ARBA" id="ARBA00004167"/>
    </source>
</evidence>
<feature type="compositionally biased region" description="Basic and acidic residues" evidence="8">
    <location>
        <begin position="141"/>
        <end position="159"/>
    </location>
</feature>
<dbReference type="KEGG" id="bwa:HLV38_03185"/>
<dbReference type="InterPro" id="IPR003369">
    <property type="entry name" value="TatA/B/E"/>
</dbReference>
<dbReference type="Gene3D" id="1.20.5.3310">
    <property type="match status" value="1"/>
</dbReference>
<dbReference type="Pfam" id="PF02416">
    <property type="entry name" value="TatA_B_E"/>
    <property type="match status" value="1"/>
</dbReference>
<keyword evidence="6" id="KW-0811">Translocation</keyword>
<dbReference type="EMBL" id="CP053716">
    <property type="protein sequence ID" value="QKF07237.1"/>
    <property type="molecule type" value="Genomic_DNA"/>
</dbReference>
<accession>A0A6M8J0Y7</accession>
<protein>
    <submittedName>
        <fullName evidence="9">Twin-arginine translocase TatA/TatE family subunit</fullName>
    </submittedName>
</protein>
<dbReference type="PRINTS" id="PR01506">
    <property type="entry name" value="TATBPROTEIN"/>
</dbReference>
<evidence type="ECO:0000313" key="9">
    <source>
        <dbReference type="EMBL" id="QKF07237.1"/>
    </source>
</evidence>
<dbReference type="Proteomes" id="UP000503297">
    <property type="component" value="Chromosome"/>
</dbReference>
<dbReference type="RefSeq" id="WP_172300865.1">
    <property type="nucleotide sequence ID" value="NZ_CP053716.1"/>
</dbReference>
<organism evidence="9 10">
    <name type="scientific">Berryella wangjianweii</name>
    <dbReference type="NCBI Taxonomy" id="2734634"/>
    <lineage>
        <taxon>Bacteria</taxon>
        <taxon>Bacillati</taxon>
        <taxon>Actinomycetota</taxon>
        <taxon>Coriobacteriia</taxon>
        <taxon>Eggerthellales</taxon>
        <taxon>Eggerthellaceae</taxon>
        <taxon>Berryella</taxon>
    </lineage>
</organism>
<evidence type="ECO:0000256" key="3">
    <source>
        <dbReference type="ARBA" id="ARBA00022692"/>
    </source>
</evidence>
<dbReference type="GO" id="GO:0016020">
    <property type="term" value="C:membrane"/>
    <property type="evidence" value="ECO:0007669"/>
    <property type="project" value="UniProtKB-ARBA"/>
</dbReference>
<evidence type="ECO:0000256" key="7">
    <source>
        <dbReference type="ARBA" id="ARBA00023136"/>
    </source>
</evidence>
<evidence type="ECO:0000256" key="8">
    <source>
        <dbReference type="SAM" id="MobiDB-lite"/>
    </source>
</evidence>
<dbReference type="GO" id="GO:0015031">
    <property type="term" value="P:protein transport"/>
    <property type="evidence" value="ECO:0007669"/>
    <property type="project" value="UniProtKB-KW"/>
</dbReference>
<feature type="compositionally biased region" description="Low complexity" evidence="8">
    <location>
        <begin position="84"/>
        <end position="130"/>
    </location>
</feature>
<keyword evidence="10" id="KW-1185">Reference proteome</keyword>
<sequence length="175" mass="17854">MFGIGGFEFFLILLFGFLIFGPDKLPSMAKTIGRGIAKFRSAQREMSDVLKDGVFDPDSDEPFKDPTEAVSKIVSKHVPGMGKAGNAKPAAAQAATSSAAPSAAGAGAGTTAAGAAAARATGAADATGSAQPTAAPARQESFTERKARYERERAARKAAEAQGEQDAASSTKEGE</sequence>
<gene>
    <name evidence="9" type="ORF">HLV38_03185</name>
</gene>
<evidence type="ECO:0000256" key="5">
    <source>
        <dbReference type="ARBA" id="ARBA00022989"/>
    </source>
</evidence>
<keyword evidence="7" id="KW-0472">Membrane</keyword>
<feature type="region of interest" description="Disordered" evidence="8">
    <location>
        <begin position="79"/>
        <end position="175"/>
    </location>
</feature>
<evidence type="ECO:0000256" key="4">
    <source>
        <dbReference type="ARBA" id="ARBA00022927"/>
    </source>
</evidence>
<evidence type="ECO:0000313" key="10">
    <source>
        <dbReference type="Proteomes" id="UP000503297"/>
    </source>
</evidence>